<dbReference type="RefSeq" id="XP_008478330.1">
    <property type="nucleotide sequence ID" value="XM_008480108.3"/>
</dbReference>
<name>A0A1S3DB93_DIACI</name>
<dbReference type="GO" id="GO:0045039">
    <property type="term" value="P:protein insertion into mitochondrial inner membrane"/>
    <property type="evidence" value="ECO:0007669"/>
    <property type="project" value="TreeGrafter"/>
</dbReference>
<protein>
    <submittedName>
        <fullName evidence="2">Uncharacterized protein LOC103515180</fullName>
    </submittedName>
</protein>
<sequence length="218" mass="25461">MVTRTSILSRNLLKSVFRPQNYSTATVTEAVVKEVPNKTGDVKTTRVGKWIQYWKNVYRDYKTVFMDIGTQMKENPGKSSLKILGLSSLGYCTWANPDADNYFTQVLENHLRLVMVPNSIRNASSEKYIHTLETYHNLNLLRHQTFGIFSIVFKEDFSDHLEVYKKQCDYLHPSYLAYLKERIVDVGFLNHWYFMAKAMENYDVNPEEWKSTESELGS</sequence>
<evidence type="ECO:0000313" key="2">
    <source>
        <dbReference type="RefSeq" id="XP_008478330.1"/>
    </source>
</evidence>
<dbReference type="PANTHER" id="PTHR21435:SF1">
    <property type="entry name" value="MITOCHONDRIAL IMPORT INNER MEMBRANE TRANSLOCASE SUBUNIT TIM29"/>
    <property type="match status" value="1"/>
</dbReference>
<reference evidence="2" key="1">
    <citation type="submission" date="2025-08" db="UniProtKB">
        <authorList>
            <consortium name="RefSeq"/>
        </authorList>
    </citation>
    <scope>IDENTIFICATION</scope>
</reference>
<evidence type="ECO:0000313" key="1">
    <source>
        <dbReference type="Proteomes" id="UP000079169"/>
    </source>
</evidence>
<keyword evidence="1" id="KW-1185">Reference proteome</keyword>
<dbReference type="Pfam" id="PF10171">
    <property type="entry name" value="Tim29"/>
    <property type="match status" value="1"/>
</dbReference>
<dbReference type="GeneID" id="103515180"/>
<dbReference type="KEGG" id="dci:103515180"/>
<accession>A0A1S3DB93</accession>
<dbReference type="GO" id="GO:0042721">
    <property type="term" value="C:TIM22 mitochondrial import inner membrane insertion complex"/>
    <property type="evidence" value="ECO:0007669"/>
    <property type="project" value="InterPro"/>
</dbReference>
<proteinExistence type="predicted"/>
<dbReference type="PANTHER" id="PTHR21435">
    <property type="entry name" value="MITOCHONDRIAL IMPORT INNER MEMBRANE TRANSLOCASE SUBUNIT TIM29"/>
    <property type="match status" value="1"/>
</dbReference>
<dbReference type="AlphaFoldDB" id="A0A1S3DB93"/>
<organism evidence="1 2">
    <name type="scientific">Diaphorina citri</name>
    <name type="common">Asian citrus psyllid</name>
    <dbReference type="NCBI Taxonomy" id="121845"/>
    <lineage>
        <taxon>Eukaryota</taxon>
        <taxon>Metazoa</taxon>
        <taxon>Ecdysozoa</taxon>
        <taxon>Arthropoda</taxon>
        <taxon>Hexapoda</taxon>
        <taxon>Insecta</taxon>
        <taxon>Pterygota</taxon>
        <taxon>Neoptera</taxon>
        <taxon>Paraneoptera</taxon>
        <taxon>Hemiptera</taxon>
        <taxon>Sternorrhyncha</taxon>
        <taxon>Psylloidea</taxon>
        <taxon>Psyllidae</taxon>
        <taxon>Diaphorininae</taxon>
        <taxon>Diaphorina</taxon>
    </lineage>
</organism>
<dbReference type="PaxDb" id="121845-A0A1S3DB93"/>
<dbReference type="STRING" id="121845.A0A1S3DB93"/>
<gene>
    <name evidence="2" type="primary">LOC103515180</name>
</gene>
<dbReference type="OMA" id="WRLKWKM"/>
<dbReference type="Proteomes" id="UP000079169">
    <property type="component" value="Unplaced"/>
</dbReference>
<dbReference type="InterPro" id="IPR019322">
    <property type="entry name" value="TIMM29"/>
</dbReference>